<dbReference type="Pfam" id="PF13377">
    <property type="entry name" value="Peripla_BP_3"/>
    <property type="match status" value="1"/>
</dbReference>
<dbReference type="SMART" id="SM00354">
    <property type="entry name" value="HTH_LACI"/>
    <property type="match status" value="1"/>
</dbReference>
<comment type="caution">
    <text evidence="6">The sequence shown here is derived from an EMBL/GenBank/DDBJ whole genome shotgun (WGS) entry which is preliminary data.</text>
</comment>
<evidence type="ECO:0000256" key="3">
    <source>
        <dbReference type="ARBA" id="ARBA00023125"/>
    </source>
</evidence>
<dbReference type="AlphaFoldDB" id="A0A245ZSA7"/>
<dbReference type="Gene3D" id="3.40.50.2300">
    <property type="match status" value="2"/>
</dbReference>
<dbReference type="PROSITE" id="PS00356">
    <property type="entry name" value="HTH_LACI_1"/>
    <property type="match status" value="1"/>
</dbReference>
<dbReference type="InterPro" id="IPR028082">
    <property type="entry name" value="Peripla_BP_I"/>
</dbReference>
<evidence type="ECO:0000256" key="4">
    <source>
        <dbReference type="ARBA" id="ARBA00023163"/>
    </source>
</evidence>
<dbReference type="CDD" id="cd01392">
    <property type="entry name" value="HTH_LacI"/>
    <property type="match status" value="1"/>
</dbReference>
<gene>
    <name evidence="6" type="primary">rbsR</name>
    <name evidence="6" type="ORF">SPMU_09630</name>
</gene>
<dbReference type="PROSITE" id="PS50932">
    <property type="entry name" value="HTH_LACI_2"/>
    <property type="match status" value="1"/>
</dbReference>
<dbReference type="SUPFAM" id="SSF47413">
    <property type="entry name" value="lambda repressor-like DNA-binding domains"/>
    <property type="match status" value="1"/>
</dbReference>
<dbReference type="GO" id="GO:0003700">
    <property type="term" value="F:DNA-binding transcription factor activity"/>
    <property type="evidence" value="ECO:0007669"/>
    <property type="project" value="TreeGrafter"/>
</dbReference>
<keyword evidence="3" id="KW-0238">DNA-binding</keyword>
<evidence type="ECO:0000313" key="6">
    <source>
        <dbReference type="EMBL" id="OWK32626.1"/>
    </source>
</evidence>
<keyword evidence="4" id="KW-0804">Transcription</keyword>
<dbReference type="Pfam" id="PF00356">
    <property type="entry name" value="LacI"/>
    <property type="match status" value="1"/>
</dbReference>
<keyword evidence="7" id="KW-1185">Reference proteome</keyword>
<evidence type="ECO:0000256" key="1">
    <source>
        <dbReference type="ARBA" id="ARBA00022491"/>
    </source>
</evidence>
<dbReference type="InterPro" id="IPR000843">
    <property type="entry name" value="HTH_LacI"/>
</dbReference>
<keyword evidence="1" id="KW-0678">Repressor</keyword>
<dbReference type="SUPFAM" id="SSF53822">
    <property type="entry name" value="Periplasmic binding protein-like I"/>
    <property type="match status" value="1"/>
</dbReference>
<dbReference type="PANTHER" id="PTHR30146:SF151">
    <property type="entry name" value="HTH-TYPE TRANSCRIPTIONAL REPRESSOR CYTR"/>
    <property type="match status" value="1"/>
</dbReference>
<dbReference type="OrthoDB" id="8433438at2"/>
<accession>A0A245ZSA7</accession>
<dbReference type="Gene3D" id="1.10.260.40">
    <property type="entry name" value="lambda repressor-like DNA-binding domains"/>
    <property type="match status" value="1"/>
</dbReference>
<sequence>MTQATIRDVARRAAVSVASVSRALNGAANVHPDTRARVIAAADALGYVPHAGARSLSLARSHAIGVVLPDLHGEFFSEIIRGLDREASARGYHLLLSNIQDGRDHVIQALRAVRGRVDGLVVMAPHVDPAALAAMLPGSLPKVMINTPASKGGSTLRVDNRGGAEAITRHLLDIGRRHIVHIAGPANNSDARERYEGFKAALPQRADVHVLEGDFTEPSGAAAIAELLARKVPFDAVFAANDMMALGALQALREAGRRIPEDVALAGFDDVPLARYLSLTTIRVHMADIGTRAAARLIASVEAKDEEPTDELIVPALIVRGTTVREP</sequence>
<keyword evidence="2" id="KW-0805">Transcription regulation</keyword>
<reference evidence="6 7" key="1">
    <citation type="submission" date="2017-03" db="EMBL/GenBank/DDBJ databases">
        <title>Genome sequence of Sphingomonas mucosissima DSM 17494.</title>
        <authorList>
            <person name="Poehlein A."/>
            <person name="Wuebbeler J.H."/>
            <person name="Steinbuechel A."/>
            <person name="Daniel R."/>
        </authorList>
    </citation>
    <scope>NUCLEOTIDE SEQUENCE [LARGE SCALE GENOMIC DNA]</scope>
    <source>
        <strain evidence="6 7">DSM 17494</strain>
    </source>
</reference>
<dbReference type="GO" id="GO:0000976">
    <property type="term" value="F:transcription cis-regulatory region binding"/>
    <property type="evidence" value="ECO:0007669"/>
    <property type="project" value="TreeGrafter"/>
</dbReference>
<dbReference type="InterPro" id="IPR046335">
    <property type="entry name" value="LacI/GalR-like_sensor"/>
</dbReference>
<evidence type="ECO:0000256" key="2">
    <source>
        <dbReference type="ARBA" id="ARBA00023015"/>
    </source>
</evidence>
<feature type="domain" description="HTH lacI-type" evidence="5">
    <location>
        <begin position="4"/>
        <end position="58"/>
    </location>
</feature>
<dbReference type="InterPro" id="IPR010982">
    <property type="entry name" value="Lambda_DNA-bd_dom_sf"/>
</dbReference>
<dbReference type="PANTHER" id="PTHR30146">
    <property type="entry name" value="LACI-RELATED TRANSCRIPTIONAL REPRESSOR"/>
    <property type="match status" value="1"/>
</dbReference>
<name>A0A245ZSA7_9SPHN</name>
<organism evidence="6 7">
    <name type="scientific">Sphingomonas mucosissima</name>
    <dbReference type="NCBI Taxonomy" id="370959"/>
    <lineage>
        <taxon>Bacteria</taxon>
        <taxon>Pseudomonadati</taxon>
        <taxon>Pseudomonadota</taxon>
        <taxon>Alphaproteobacteria</taxon>
        <taxon>Sphingomonadales</taxon>
        <taxon>Sphingomonadaceae</taxon>
        <taxon>Sphingomonas</taxon>
    </lineage>
</organism>
<dbReference type="RefSeq" id="WP_088332378.1">
    <property type="nucleotide sequence ID" value="NZ_NBBJ01000001.1"/>
</dbReference>
<dbReference type="CDD" id="cd06267">
    <property type="entry name" value="PBP1_LacI_sugar_binding-like"/>
    <property type="match status" value="1"/>
</dbReference>
<dbReference type="EMBL" id="NBBJ01000001">
    <property type="protein sequence ID" value="OWK32626.1"/>
    <property type="molecule type" value="Genomic_DNA"/>
</dbReference>
<evidence type="ECO:0000259" key="5">
    <source>
        <dbReference type="PROSITE" id="PS50932"/>
    </source>
</evidence>
<proteinExistence type="predicted"/>
<dbReference type="Proteomes" id="UP000197783">
    <property type="component" value="Unassembled WGS sequence"/>
</dbReference>
<evidence type="ECO:0000313" key="7">
    <source>
        <dbReference type="Proteomes" id="UP000197783"/>
    </source>
</evidence>
<protein>
    <submittedName>
        <fullName evidence="6">Ribose operon repressor</fullName>
    </submittedName>
</protein>